<feature type="domain" description="PAS" evidence="2">
    <location>
        <begin position="415"/>
        <end position="461"/>
    </location>
</feature>
<feature type="transmembrane region" description="Helical" evidence="1">
    <location>
        <begin position="337"/>
        <end position="355"/>
    </location>
</feature>
<feature type="domain" description="GGDEF" evidence="4">
    <location>
        <begin position="585"/>
        <end position="718"/>
    </location>
</feature>
<dbReference type="InterPro" id="IPR000014">
    <property type="entry name" value="PAS"/>
</dbReference>
<dbReference type="InterPro" id="IPR029787">
    <property type="entry name" value="Nucleotide_cyclase"/>
</dbReference>
<organism evidence="5">
    <name type="scientific">Desertifilum tharense IPPAS B-1220</name>
    <dbReference type="NCBI Taxonomy" id="1781255"/>
    <lineage>
        <taxon>Bacteria</taxon>
        <taxon>Bacillati</taxon>
        <taxon>Cyanobacteriota</taxon>
        <taxon>Cyanophyceae</taxon>
        <taxon>Desertifilales</taxon>
        <taxon>Desertifilaceae</taxon>
        <taxon>Desertifilum</taxon>
    </lineage>
</organism>
<keyword evidence="1" id="KW-0812">Transmembrane</keyword>
<accession>A0A1E5QJI5</accession>
<dbReference type="EMBL" id="MJGC01000059">
    <property type="protein sequence ID" value="OEJ74859.1"/>
    <property type="molecule type" value="Genomic_DNA"/>
</dbReference>
<feature type="transmembrane region" description="Helical" evidence="1">
    <location>
        <begin position="24"/>
        <end position="44"/>
    </location>
</feature>
<dbReference type="PANTHER" id="PTHR46663">
    <property type="entry name" value="DIGUANYLATE CYCLASE DGCT-RELATED"/>
    <property type="match status" value="1"/>
</dbReference>
<evidence type="ECO:0000259" key="2">
    <source>
        <dbReference type="PROSITE" id="PS50112"/>
    </source>
</evidence>
<dbReference type="Gene3D" id="3.30.450.20">
    <property type="entry name" value="PAS domain"/>
    <property type="match status" value="1"/>
</dbReference>
<dbReference type="AlphaFoldDB" id="A0A1E5QJI5"/>
<dbReference type="NCBIfam" id="TIGR00254">
    <property type="entry name" value="GGDEF"/>
    <property type="match status" value="1"/>
</dbReference>
<dbReference type="Pfam" id="PF08448">
    <property type="entry name" value="PAS_4"/>
    <property type="match status" value="1"/>
</dbReference>
<dbReference type="OrthoDB" id="9759607at2"/>
<evidence type="ECO:0000313" key="5">
    <source>
        <dbReference type="EMBL" id="OEJ74859.1"/>
    </source>
</evidence>
<dbReference type="SMART" id="SM00267">
    <property type="entry name" value="GGDEF"/>
    <property type="match status" value="1"/>
</dbReference>
<evidence type="ECO:0000256" key="1">
    <source>
        <dbReference type="SAM" id="Phobius"/>
    </source>
</evidence>
<dbReference type="InterPro" id="IPR043128">
    <property type="entry name" value="Rev_trsase/Diguanyl_cyclase"/>
</dbReference>
<dbReference type="SMART" id="SM00091">
    <property type="entry name" value="PAS"/>
    <property type="match status" value="1"/>
</dbReference>
<dbReference type="CDD" id="cd01949">
    <property type="entry name" value="GGDEF"/>
    <property type="match status" value="1"/>
</dbReference>
<dbReference type="InterPro" id="IPR000160">
    <property type="entry name" value="GGDEF_dom"/>
</dbReference>
<dbReference type="RefSeq" id="WP_069967483.1">
    <property type="nucleotide sequence ID" value="NZ_CM124774.1"/>
</dbReference>
<reference evidence="5" key="1">
    <citation type="submission" date="2016-09" db="EMBL/GenBank/DDBJ databases">
        <title>Draft genome of thermotolerant cyanobacterium Desertifilum sp. strain IPPAS B-1220.</title>
        <authorList>
            <person name="Sinetova M.A."/>
            <person name="Bolakhan K."/>
            <person name="Zayadan B.K."/>
            <person name="Mironov K.S."/>
            <person name="Ustinova V."/>
            <person name="Kupriyanova E.V."/>
            <person name="Sidorov R.A."/>
            <person name="Skrypnik A.N."/>
            <person name="Gogoleva N.E."/>
            <person name="Gogolev Y.V."/>
            <person name="Los D.A."/>
        </authorList>
    </citation>
    <scope>NUCLEOTIDE SEQUENCE [LARGE SCALE GENOMIC DNA]</scope>
    <source>
        <strain evidence="5">IPPAS B-1220</strain>
    </source>
</reference>
<evidence type="ECO:0000259" key="4">
    <source>
        <dbReference type="PROSITE" id="PS50887"/>
    </source>
</evidence>
<dbReference type="NCBIfam" id="TIGR00229">
    <property type="entry name" value="sensory_box"/>
    <property type="match status" value="1"/>
</dbReference>
<dbReference type="PANTHER" id="PTHR46663:SF3">
    <property type="entry name" value="SLL0267 PROTEIN"/>
    <property type="match status" value="1"/>
</dbReference>
<dbReference type="PROSITE" id="PS50887">
    <property type="entry name" value="GGDEF"/>
    <property type="match status" value="1"/>
</dbReference>
<dbReference type="SUPFAM" id="SSF55073">
    <property type="entry name" value="Nucleotide cyclase"/>
    <property type="match status" value="1"/>
</dbReference>
<dbReference type="FunFam" id="3.30.70.270:FF:000001">
    <property type="entry name" value="Diguanylate cyclase domain protein"/>
    <property type="match status" value="1"/>
</dbReference>
<dbReference type="SMART" id="SM01080">
    <property type="entry name" value="CHASE2"/>
    <property type="match status" value="1"/>
</dbReference>
<protein>
    <submittedName>
        <fullName evidence="5">Diguanylate cyclase</fullName>
    </submittedName>
</protein>
<keyword evidence="1" id="KW-0472">Membrane</keyword>
<dbReference type="Pfam" id="PF00990">
    <property type="entry name" value="GGDEF"/>
    <property type="match status" value="1"/>
</dbReference>
<dbReference type="CDD" id="cd00130">
    <property type="entry name" value="PAS"/>
    <property type="match status" value="1"/>
</dbReference>
<keyword evidence="1" id="KW-1133">Transmembrane helix</keyword>
<feature type="domain" description="PAC" evidence="3">
    <location>
        <begin position="488"/>
        <end position="539"/>
    </location>
</feature>
<feature type="transmembrane region" description="Helical" evidence="1">
    <location>
        <begin position="387"/>
        <end position="406"/>
    </location>
</feature>
<dbReference type="InterPro" id="IPR052163">
    <property type="entry name" value="DGC-Regulatory_Protein"/>
</dbReference>
<dbReference type="STRING" id="1781255.BH720_12180"/>
<sequence length="746" mass="84071">MKLGKKAKRFWASLKHQGGEERRVFFTSFGITGLTILLRFMGLLQASEWTALDQFYTLRPTPPQDERIVIVGIDEADLQTIGTWPIPDAVMADLLTAIASYQPKVIGLDIYRDLPIEPGHAELQEVMGSLPNLIGIEWLADTYWSGVPAPQSLVKDRRVGFNNVVTDPDGTVRRNTLYMHVDGKAHTSFALKIAFLYLQHYGITPMPAQSNSQYLQLGEGVFRPFRSNDGGYVRVDDKGYQILADFRGPAETYTRVSMIDVIEGKVEAELLRDRIVLIGSVATRLRDFFRTPYSNGLIVSKKAVPGVELQANFISQILDVALYERPILQTLPNPWEWLWILVWAYLGASFSWSISSPQRLGLHLFTALLGLTGACYAAFLVGWWLPFVPPAIALSGSAIFIISYLAHQKEELNRSKEFLHKVIDSIPDPVFVKDKNHRWVVLNQAYCNLIGYPLEALLEKSDRDVFSRREAEAFRQHDEETFFTHESQESEESLTDARGVTHLIATKRSLHQDAAGNLFLVGVMRDITQRKRREEELKLSNEELKVSQNQMRYLAYHDNLTRLANRKLFEENLTQAIAEAEANHHWIAILFLDLDGFKDINDTLGHDGGDMLLKAVALRLTGCLRSSDTVARFGGDEFTVILPKIPTIADAARVADKILSTLMQSFSINGQTLSVTTSIGISLYPVDAEKIENLIKCADTAMYRAKDLGKNRYEFWHNLPNASDCDRARLPHPNDSGCHSQNQSES</sequence>
<gene>
    <name evidence="5" type="ORF">BH720_12180</name>
</gene>
<dbReference type="PROSITE" id="PS50113">
    <property type="entry name" value="PAC"/>
    <property type="match status" value="1"/>
</dbReference>
<dbReference type="Gene3D" id="3.30.70.270">
    <property type="match status" value="1"/>
</dbReference>
<dbReference type="InterPro" id="IPR000700">
    <property type="entry name" value="PAS-assoc_C"/>
</dbReference>
<name>A0A1E5QJI5_9CYAN</name>
<comment type="caution">
    <text evidence="5">The sequence shown here is derived from an EMBL/GenBank/DDBJ whole genome shotgun (WGS) entry which is preliminary data.</text>
</comment>
<feature type="transmembrane region" description="Helical" evidence="1">
    <location>
        <begin position="362"/>
        <end position="381"/>
    </location>
</feature>
<dbReference type="InterPro" id="IPR007890">
    <property type="entry name" value="CHASE2"/>
</dbReference>
<dbReference type="PROSITE" id="PS50112">
    <property type="entry name" value="PAS"/>
    <property type="match status" value="1"/>
</dbReference>
<dbReference type="InterPro" id="IPR013656">
    <property type="entry name" value="PAS_4"/>
</dbReference>
<evidence type="ECO:0000259" key="3">
    <source>
        <dbReference type="PROSITE" id="PS50113"/>
    </source>
</evidence>
<proteinExistence type="predicted"/>
<dbReference type="Pfam" id="PF05226">
    <property type="entry name" value="CHASE2"/>
    <property type="match status" value="1"/>
</dbReference>
<dbReference type="SUPFAM" id="SSF55785">
    <property type="entry name" value="PYP-like sensor domain (PAS domain)"/>
    <property type="match status" value="1"/>
</dbReference>
<dbReference type="InterPro" id="IPR035965">
    <property type="entry name" value="PAS-like_dom_sf"/>
</dbReference>